<dbReference type="EMBL" id="CP133838">
    <property type="protein sequence ID" value="WMY75829.1"/>
    <property type="molecule type" value="Genomic_DNA"/>
</dbReference>
<gene>
    <name evidence="1" type="ORF">RHD99_07780</name>
</gene>
<reference evidence="1 2" key="1">
    <citation type="submission" date="2023-09" db="EMBL/GenBank/DDBJ databases">
        <title>Buttiauxella selenatireducens sp. nov., isolated from the rhizosphere of Cardamine hupingshanesis.</title>
        <authorList>
            <person name="Zhang S."/>
            <person name="Xu Z."/>
            <person name="Wang H."/>
            <person name="Guo Y."/>
        </authorList>
    </citation>
    <scope>NUCLEOTIDE SEQUENCE [LARGE SCALE GENOMIC DNA]</scope>
    <source>
        <strain evidence="1 2">R73</strain>
    </source>
</reference>
<keyword evidence="2" id="KW-1185">Reference proteome</keyword>
<name>A0ABY9SE90_9ENTR</name>
<evidence type="ECO:0000313" key="2">
    <source>
        <dbReference type="Proteomes" id="UP001246690"/>
    </source>
</evidence>
<protein>
    <submittedName>
        <fullName evidence="1">Uncharacterized protein</fullName>
    </submittedName>
</protein>
<proteinExistence type="predicted"/>
<dbReference type="RefSeq" id="WP_309878250.1">
    <property type="nucleotide sequence ID" value="NZ_CP133838.1"/>
</dbReference>
<accession>A0ABY9SE90</accession>
<evidence type="ECO:0000313" key="1">
    <source>
        <dbReference type="EMBL" id="WMY75829.1"/>
    </source>
</evidence>
<dbReference type="Proteomes" id="UP001246690">
    <property type="component" value="Chromosome"/>
</dbReference>
<organism evidence="1 2">
    <name type="scientific">Buttiauxella selenatireducens</name>
    <dbReference type="NCBI Taxonomy" id="3073902"/>
    <lineage>
        <taxon>Bacteria</taxon>
        <taxon>Pseudomonadati</taxon>
        <taxon>Pseudomonadota</taxon>
        <taxon>Gammaproteobacteria</taxon>
        <taxon>Enterobacterales</taxon>
        <taxon>Enterobacteriaceae</taxon>
        <taxon>Buttiauxella</taxon>
    </lineage>
</organism>
<sequence>MNDDRNSVNAEQSNKWQTTRLKYRKYDEALIKKAKTMLVYGVSPGKVALLCRLDPAYVDQLFLTWNPTFRRICKPNQFTTQRMAKQLFSDGANLESICKLLDIPIFTLSEYLITAGVSRVDVMARMPEPTHKLAVEYRKTIARKQRAKHKAFSLH</sequence>